<dbReference type="Pfam" id="PF14369">
    <property type="entry name" value="Zn_ribbon_19"/>
    <property type="match status" value="1"/>
</dbReference>
<dbReference type="EC" id="2.3.2.27" evidence="2"/>
<evidence type="ECO:0000313" key="12">
    <source>
        <dbReference type="Proteomes" id="UP000298416"/>
    </source>
</evidence>
<evidence type="ECO:0000256" key="4">
    <source>
        <dbReference type="ARBA" id="ARBA00022723"/>
    </source>
</evidence>
<sequence>MCCVVELIGVRDWVGVGVGVPAESEGYIIIMRCGGCGLRWREIEDWIREYDNIQRLAIKLIYAQIACALIGSLGALFNGVLLINLGISLFALVAIESSSQSLARTYAVLLFSSILLDLSWFFLFSHHIWNIPSEIYGTFVSLSLKLTLAMQIIGFSVRLSSSLLWMQMYRLGASYMDNSVHRDADVDLRNSFLSPMATVVRPPSASDDVIGGSIYDPAYYSSLFEDGGDDAFLSEGGPNHGNSVGNYVSTTETAYRNTSTGRPFHSNDGGLKLKVNGAKMEHDGARRYWCHMCSRTVNPIREMNCPLCGSGFLEEMPDSDPDPPTHNDRVLSLLAPILLGFVARPLMEPESEDHATATAAADNADVDNAAADNADADQQLVTRQNPTGILQLLQSIRAGIQAADPDHNQDREGETRDGQRVILINQTFGDHIFGAGLDLLRQHLAENDPNRYGTPPAQREVVDTLPSVTIHHPMQCAVCLEHCEEGEELKEMPCKHKFHDSCIMPWLQLHSSCPVCNTAVADNRTTDNGTQFSVPLLWPFTALFSPSTSSHHTDN</sequence>
<keyword evidence="12" id="KW-1185">Reference proteome</keyword>
<dbReference type="Gene3D" id="3.30.40.10">
    <property type="entry name" value="Zinc/RING finger domain, C3HC4 (zinc finger)"/>
    <property type="match status" value="1"/>
</dbReference>
<evidence type="ECO:0000256" key="2">
    <source>
        <dbReference type="ARBA" id="ARBA00012483"/>
    </source>
</evidence>
<feature type="transmembrane region" description="Helical" evidence="9">
    <location>
        <begin position="61"/>
        <end position="94"/>
    </location>
</feature>
<organism evidence="11">
    <name type="scientific">Salvia splendens</name>
    <name type="common">Scarlet sage</name>
    <dbReference type="NCBI Taxonomy" id="180675"/>
    <lineage>
        <taxon>Eukaryota</taxon>
        <taxon>Viridiplantae</taxon>
        <taxon>Streptophyta</taxon>
        <taxon>Embryophyta</taxon>
        <taxon>Tracheophyta</taxon>
        <taxon>Spermatophyta</taxon>
        <taxon>Magnoliopsida</taxon>
        <taxon>eudicotyledons</taxon>
        <taxon>Gunneridae</taxon>
        <taxon>Pentapetalae</taxon>
        <taxon>asterids</taxon>
        <taxon>lamiids</taxon>
        <taxon>Lamiales</taxon>
        <taxon>Lamiaceae</taxon>
        <taxon>Nepetoideae</taxon>
        <taxon>Mentheae</taxon>
        <taxon>Salviinae</taxon>
        <taxon>Salvia</taxon>
        <taxon>Salvia subgen. Calosphace</taxon>
        <taxon>core Calosphace</taxon>
    </lineage>
</organism>
<keyword evidence="9" id="KW-1133">Transmembrane helix</keyword>
<keyword evidence="3" id="KW-0808">Transferase</keyword>
<dbReference type="Pfam" id="PF13639">
    <property type="entry name" value="zf-RING_2"/>
    <property type="match status" value="1"/>
</dbReference>
<evidence type="ECO:0000256" key="1">
    <source>
        <dbReference type="ARBA" id="ARBA00000900"/>
    </source>
</evidence>
<gene>
    <name evidence="11" type="ORF">SASPL_131218</name>
</gene>
<evidence type="ECO:0000259" key="10">
    <source>
        <dbReference type="PROSITE" id="PS50089"/>
    </source>
</evidence>
<keyword evidence="9" id="KW-0812">Transmembrane</keyword>
<dbReference type="GO" id="GO:0008270">
    <property type="term" value="F:zinc ion binding"/>
    <property type="evidence" value="ECO:0007669"/>
    <property type="project" value="UniProtKB-KW"/>
</dbReference>
<dbReference type="SUPFAM" id="SSF57850">
    <property type="entry name" value="RING/U-box"/>
    <property type="match status" value="1"/>
</dbReference>
<accession>A0A8X8X8N5</accession>
<keyword evidence="5 8" id="KW-0863">Zinc-finger</keyword>
<reference evidence="11" key="2">
    <citation type="submission" date="2020-08" db="EMBL/GenBank/DDBJ databases">
        <title>Plant Genome Project.</title>
        <authorList>
            <person name="Zhang R.-G."/>
        </authorList>
    </citation>
    <scope>NUCLEOTIDE SEQUENCE</scope>
    <source>
        <strain evidence="11">Huo1</strain>
        <tissue evidence="11">Leaf</tissue>
    </source>
</reference>
<dbReference type="GO" id="GO:0061630">
    <property type="term" value="F:ubiquitin protein ligase activity"/>
    <property type="evidence" value="ECO:0007669"/>
    <property type="project" value="UniProtKB-EC"/>
</dbReference>
<protein>
    <recommendedName>
        <fullName evidence="2">RING-type E3 ubiquitin transferase</fullName>
        <ecNumber evidence="2">2.3.2.27</ecNumber>
    </recommendedName>
</protein>
<keyword evidence="6" id="KW-0833">Ubl conjugation pathway</keyword>
<dbReference type="InterPro" id="IPR001841">
    <property type="entry name" value="Znf_RING"/>
</dbReference>
<evidence type="ECO:0000256" key="5">
    <source>
        <dbReference type="ARBA" id="ARBA00022771"/>
    </source>
</evidence>
<feature type="transmembrane region" description="Helical" evidence="9">
    <location>
        <begin position="106"/>
        <end position="129"/>
    </location>
</feature>
<evidence type="ECO:0000256" key="6">
    <source>
        <dbReference type="ARBA" id="ARBA00022786"/>
    </source>
</evidence>
<dbReference type="InterPro" id="IPR013083">
    <property type="entry name" value="Znf_RING/FYVE/PHD"/>
</dbReference>
<comment type="caution">
    <text evidence="11">The sequence shown here is derived from an EMBL/GenBank/DDBJ whole genome shotgun (WGS) entry which is preliminary data.</text>
</comment>
<dbReference type="PANTHER" id="PTHR35471:SF1">
    <property type="entry name" value="OS07G0223700 PROTEIN"/>
    <property type="match status" value="1"/>
</dbReference>
<evidence type="ECO:0000256" key="9">
    <source>
        <dbReference type="SAM" id="Phobius"/>
    </source>
</evidence>
<dbReference type="SMART" id="SM00184">
    <property type="entry name" value="RING"/>
    <property type="match status" value="1"/>
</dbReference>
<keyword evidence="7" id="KW-0862">Zinc</keyword>
<evidence type="ECO:0000256" key="8">
    <source>
        <dbReference type="PROSITE-ProRule" id="PRU00175"/>
    </source>
</evidence>
<dbReference type="PANTHER" id="PTHR35471">
    <property type="entry name" value="OS07G0223700 PROTEIN"/>
    <property type="match status" value="1"/>
</dbReference>
<feature type="domain" description="RING-type" evidence="10">
    <location>
        <begin position="476"/>
        <end position="517"/>
    </location>
</feature>
<evidence type="ECO:0000313" key="11">
    <source>
        <dbReference type="EMBL" id="KAG6408214.1"/>
    </source>
</evidence>
<dbReference type="EMBL" id="PNBA02000011">
    <property type="protein sequence ID" value="KAG6408214.1"/>
    <property type="molecule type" value="Genomic_DNA"/>
</dbReference>
<keyword evidence="4" id="KW-0479">Metal-binding</keyword>
<evidence type="ECO:0000256" key="3">
    <source>
        <dbReference type="ARBA" id="ARBA00022679"/>
    </source>
</evidence>
<dbReference type="InterPro" id="IPR039525">
    <property type="entry name" value="RNF126-like_zinc-ribbon"/>
</dbReference>
<proteinExistence type="predicted"/>
<feature type="transmembrane region" description="Helical" evidence="9">
    <location>
        <begin position="135"/>
        <end position="157"/>
    </location>
</feature>
<evidence type="ECO:0000256" key="7">
    <source>
        <dbReference type="ARBA" id="ARBA00022833"/>
    </source>
</evidence>
<name>A0A8X8X8N5_SALSN</name>
<dbReference type="PROSITE" id="PS50089">
    <property type="entry name" value="ZF_RING_2"/>
    <property type="match status" value="1"/>
</dbReference>
<dbReference type="Proteomes" id="UP000298416">
    <property type="component" value="Unassembled WGS sequence"/>
</dbReference>
<dbReference type="AlphaFoldDB" id="A0A8X8X8N5"/>
<reference evidence="11" key="1">
    <citation type="submission" date="2018-01" db="EMBL/GenBank/DDBJ databases">
        <authorList>
            <person name="Mao J.F."/>
        </authorList>
    </citation>
    <scope>NUCLEOTIDE SEQUENCE</scope>
    <source>
        <strain evidence="11">Huo1</strain>
        <tissue evidence="11">Leaf</tissue>
    </source>
</reference>
<comment type="catalytic activity">
    <reaction evidence="1">
        <text>S-ubiquitinyl-[E2 ubiquitin-conjugating enzyme]-L-cysteine + [acceptor protein]-L-lysine = [E2 ubiquitin-conjugating enzyme]-L-cysteine + N(6)-ubiquitinyl-[acceptor protein]-L-lysine.</text>
        <dbReference type="EC" id="2.3.2.27"/>
    </reaction>
</comment>
<keyword evidence="9" id="KW-0472">Membrane</keyword>